<evidence type="ECO:0000256" key="5">
    <source>
        <dbReference type="ARBA" id="ARBA00022989"/>
    </source>
</evidence>
<dbReference type="GO" id="GO:0015179">
    <property type="term" value="F:L-amino acid transmembrane transporter activity"/>
    <property type="evidence" value="ECO:0007669"/>
    <property type="project" value="TreeGrafter"/>
</dbReference>
<evidence type="ECO:0000313" key="10">
    <source>
        <dbReference type="Proteomes" id="UP000504603"/>
    </source>
</evidence>
<comment type="subcellular location">
    <subcellularLocation>
        <location evidence="1">Membrane</location>
        <topology evidence="1">Multi-pass membrane protein</topology>
    </subcellularLocation>
</comment>
<keyword evidence="2" id="KW-0813">Transport</keyword>
<reference evidence="11" key="1">
    <citation type="submission" date="2025-08" db="UniProtKB">
        <authorList>
            <consortium name="RefSeq"/>
        </authorList>
    </citation>
    <scope>IDENTIFICATION</scope>
    <source>
        <strain evidence="11">OHB3-1</strain>
    </source>
</reference>
<proteinExistence type="predicted"/>
<feature type="transmembrane region" description="Helical" evidence="8">
    <location>
        <begin position="159"/>
        <end position="181"/>
    </location>
</feature>
<sequence length="420" mass="44980">VGIPLLDSSSSSSSSQPTTSTLQTLGNIIVSVIGTGILGLPYAFRIAGWAAGSLGVILTGVATYYCMLLLVNCREKLASQGRSKESRTYGDLGYMCMGNKGRYLTEFLIFFAQCGGSVAYLVFIGQNLSSVFQGHGLAFSSYIFLIAAVEIVMSWIGSLAALAPFSIFADICNAIAMGIVVKEDIQKAIAGGISFGERMVITSNLRGLPFAGGMAVFCFEGFGMTLALESSMKYKATFPRVLAQAFVGITIMYVLFGFSGYMAYGDETRDIITLNLPNTWSTRAVQVGLCVGLVFTFPIMLHPINEIVEGKLKQSNWLQKVQDSDNVFSRKGVTLVAYISRAIIVLGLATLASFIPGFGVFASFVGSTVCALISFVLPAIFHLLLMGSSLSFGQKVLDSFILICGLFFAVYGTYNTIVGF</sequence>
<evidence type="ECO:0000256" key="4">
    <source>
        <dbReference type="ARBA" id="ARBA00022970"/>
    </source>
</evidence>
<feature type="transmembrane region" description="Helical" evidence="8">
    <location>
        <begin position="361"/>
        <end position="384"/>
    </location>
</feature>
<organism evidence="10 11">
    <name type="scientific">Momordica charantia</name>
    <name type="common">Bitter gourd</name>
    <name type="synonym">Balsam pear</name>
    <dbReference type="NCBI Taxonomy" id="3673"/>
    <lineage>
        <taxon>Eukaryota</taxon>
        <taxon>Viridiplantae</taxon>
        <taxon>Streptophyta</taxon>
        <taxon>Embryophyta</taxon>
        <taxon>Tracheophyta</taxon>
        <taxon>Spermatophyta</taxon>
        <taxon>Magnoliopsida</taxon>
        <taxon>eudicotyledons</taxon>
        <taxon>Gunneridae</taxon>
        <taxon>Pentapetalae</taxon>
        <taxon>rosids</taxon>
        <taxon>fabids</taxon>
        <taxon>Cucurbitales</taxon>
        <taxon>Cucurbitaceae</taxon>
        <taxon>Momordiceae</taxon>
        <taxon>Momordica</taxon>
    </lineage>
</organism>
<dbReference type="AlphaFoldDB" id="A0A6J1DPZ9"/>
<feature type="transmembrane region" description="Helical" evidence="8">
    <location>
        <begin position="241"/>
        <end position="264"/>
    </location>
</feature>
<keyword evidence="3 8" id="KW-0812">Transmembrane</keyword>
<evidence type="ECO:0000256" key="2">
    <source>
        <dbReference type="ARBA" id="ARBA00022448"/>
    </source>
</evidence>
<dbReference type="Pfam" id="PF01490">
    <property type="entry name" value="Aa_trans"/>
    <property type="match status" value="1"/>
</dbReference>
<gene>
    <name evidence="11" type="primary">LOC111023151</name>
</gene>
<dbReference type="OrthoDB" id="1684102at2759"/>
<accession>A0A6J1DPZ9</accession>
<feature type="transmembrane region" description="Helical" evidence="8">
    <location>
        <begin position="284"/>
        <end position="304"/>
    </location>
</feature>
<feature type="non-terminal residue" evidence="11">
    <location>
        <position position="1"/>
    </location>
</feature>
<evidence type="ECO:0000256" key="1">
    <source>
        <dbReference type="ARBA" id="ARBA00004141"/>
    </source>
</evidence>
<evidence type="ECO:0000256" key="3">
    <source>
        <dbReference type="ARBA" id="ARBA00022692"/>
    </source>
</evidence>
<evidence type="ECO:0000259" key="9">
    <source>
        <dbReference type="Pfam" id="PF01490"/>
    </source>
</evidence>
<dbReference type="Proteomes" id="UP000504603">
    <property type="component" value="Unplaced"/>
</dbReference>
<feature type="transmembrane region" description="Helical" evidence="8">
    <location>
        <begin position="50"/>
        <end position="71"/>
    </location>
</feature>
<feature type="transmembrane region" description="Helical" evidence="8">
    <location>
        <begin position="396"/>
        <end position="414"/>
    </location>
</feature>
<dbReference type="PANTHER" id="PTHR22950">
    <property type="entry name" value="AMINO ACID TRANSPORTER"/>
    <property type="match status" value="1"/>
</dbReference>
<feature type="domain" description="Amino acid transporter transmembrane" evidence="9">
    <location>
        <begin position="18"/>
        <end position="417"/>
    </location>
</feature>
<feature type="transmembrane region" description="Helical" evidence="8">
    <location>
        <begin position="25"/>
        <end position="44"/>
    </location>
</feature>
<feature type="transmembrane region" description="Helical" evidence="8">
    <location>
        <begin position="107"/>
        <end position="126"/>
    </location>
</feature>
<evidence type="ECO:0000256" key="7">
    <source>
        <dbReference type="SAM" id="MobiDB-lite"/>
    </source>
</evidence>
<keyword evidence="6 8" id="KW-0472">Membrane</keyword>
<evidence type="ECO:0000313" key="11">
    <source>
        <dbReference type="RefSeq" id="XP_022156208.1"/>
    </source>
</evidence>
<protein>
    <submittedName>
        <fullName evidence="11">Amino acid transporter ANT1</fullName>
    </submittedName>
</protein>
<feature type="transmembrane region" description="Helical" evidence="8">
    <location>
        <begin position="132"/>
        <end position="152"/>
    </location>
</feature>
<dbReference type="InterPro" id="IPR013057">
    <property type="entry name" value="AA_transpt_TM"/>
</dbReference>
<dbReference type="RefSeq" id="XP_022156208.1">
    <property type="nucleotide sequence ID" value="XM_022300516.1"/>
</dbReference>
<feature type="transmembrane region" description="Helical" evidence="8">
    <location>
        <begin position="208"/>
        <end position="229"/>
    </location>
</feature>
<keyword evidence="10" id="KW-1185">Reference proteome</keyword>
<evidence type="ECO:0000256" key="8">
    <source>
        <dbReference type="SAM" id="Phobius"/>
    </source>
</evidence>
<dbReference type="GeneID" id="111023151"/>
<dbReference type="PANTHER" id="PTHR22950:SF349">
    <property type="entry name" value="AMINO ACID TRANSPORTER TRANSMEMBRANE DOMAIN-CONTAINING PROTEIN"/>
    <property type="match status" value="1"/>
</dbReference>
<feature type="region of interest" description="Disordered" evidence="7">
    <location>
        <begin position="1"/>
        <end position="20"/>
    </location>
</feature>
<keyword evidence="5 8" id="KW-1133">Transmembrane helix</keyword>
<name>A0A6J1DPZ9_MOMCH</name>
<dbReference type="KEGG" id="mcha:111023151"/>
<keyword evidence="4" id="KW-0029">Amino-acid transport</keyword>
<dbReference type="GO" id="GO:0005774">
    <property type="term" value="C:vacuolar membrane"/>
    <property type="evidence" value="ECO:0007669"/>
    <property type="project" value="TreeGrafter"/>
</dbReference>
<evidence type="ECO:0000256" key="6">
    <source>
        <dbReference type="ARBA" id="ARBA00023136"/>
    </source>
</evidence>
<feature type="transmembrane region" description="Helical" evidence="8">
    <location>
        <begin position="335"/>
        <end position="355"/>
    </location>
</feature>